<dbReference type="EMBL" id="UINC01008281">
    <property type="protein sequence ID" value="SVA37298.1"/>
    <property type="molecule type" value="Genomic_DNA"/>
</dbReference>
<sequence>MKKLLLFITFILISIAVACTSETQDTTSSEQATKNNKQYLLTYPNLDDPDGEVLLENEHVVLQRLVVGPGEWEGIHSHPGNQIYVHIKGGEWSGRIGGKTEYSGSIDEDGSVGWMDAIPLSAGHDSGNTGDTPIDLIYVTLKGDAPIAPDVKHAPQIYPDIPLELLLENDRLIVQRVQVGPGEWEGIHSHPGNQIYIHIKGGTWSERRGGIQSPTASVTMDGSVGWMEAVPLSVEHESGNTGDTTIDLIWVTLK</sequence>
<organism evidence="1">
    <name type="scientific">marine metagenome</name>
    <dbReference type="NCBI Taxonomy" id="408172"/>
    <lineage>
        <taxon>unclassified sequences</taxon>
        <taxon>metagenomes</taxon>
        <taxon>ecological metagenomes</taxon>
    </lineage>
</organism>
<evidence type="ECO:0000313" key="1">
    <source>
        <dbReference type="EMBL" id="SVA37298.1"/>
    </source>
</evidence>
<dbReference type="AlphaFoldDB" id="A0A381VBZ8"/>
<protein>
    <recommendedName>
        <fullName evidence="2">Cupin 2 conserved barrel domain-containing protein</fullName>
    </recommendedName>
</protein>
<dbReference type="PROSITE" id="PS51257">
    <property type="entry name" value="PROKAR_LIPOPROTEIN"/>
    <property type="match status" value="1"/>
</dbReference>
<evidence type="ECO:0008006" key="2">
    <source>
        <dbReference type="Google" id="ProtNLM"/>
    </source>
</evidence>
<accession>A0A381VBZ8</accession>
<dbReference type="Gene3D" id="2.60.120.10">
    <property type="entry name" value="Jelly Rolls"/>
    <property type="match status" value="2"/>
</dbReference>
<name>A0A381VBZ8_9ZZZZ</name>
<dbReference type="SUPFAM" id="SSF51182">
    <property type="entry name" value="RmlC-like cupins"/>
    <property type="match status" value="2"/>
</dbReference>
<gene>
    <name evidence="1" type="ORF">METZ01_LOCUS90152</name>
</gene>
<reference evidence="1" key="1">
    <citation type="submission" date="2018-05" db="EMBL/GenBank/DDBJ databases">
        <authorList>
            <person name="Lanie J.A."/>
            <person name="Ng W.-L."/>
            <person name="Kazmierczak K.M."/>
            <person name="Andrzejewski T.M."/>
            <person name="Davidsen T.M."/>
            <person name="Wayne K.J."/>
            <person name="Tettelin H."/>
            <person name="Glass J.I."/>
            <person name="Rusch D."/>
            <person name="Podicherti R."/>
            <person name="Tsui H.-C.T."/>
            <person name="Winkler M.E."/>
        </authorList>
    </citation>
    <scope>NUCLEOTIDE SEQUENCE</scope>
</reference>
<proteinExistence type="predicted"/>
<dbReference type="InterPro" id="IPR011051">
    <property type="entry name" value="RmlC_Cupin_sf"/>
</dbReference>
<dbReference type="InterPro" id="IPR014710">
    <property type="entry name" value="RmlC-like_jellyroll"/>
</dbReference>